<organism evidence="2 3">
    <name type="scientific">Mycolicibacterium aichiense</name>
    <dbReference type="NCBI Taxonomy" id="1799"/>
    <lineage>
        <taxon>Bacteria</taxon>
        <taxon>Bacillati</taxon>
        <taxon>Actinomycetota</taxon>
        <taxon>Actinomycetes</taxon>
        <taxon>Mycobacteriales</taxon>
        <taxon>Mycobacteriaceae</taxon>
        <taxon>Mycolicibacterium</taxon>
    </lineage>
</organism>
<evidence type="ECO:0000256" key="1">
    <source>
        <dbReference type="SAM" id="Phobius"/>
    </source>
</evidence>
<reference evidence="2 3" key="1">
    <citation type="journal article" date="2019" name="Emerg. Microbes Infect.">
        <title>Comprehensive subspecies identification of 175 nontuberculous mycobacteria species based on 7547 genomic profiles.</title>
        <authorList>
            <person name="Matsumoto Y."/>
            <person name="Kinjo T."/>
            <person name="Motooka D."/>
            <person name="Nabeya D."/>
            <person name="Jung N."/>
            <person name="Uechi K."/>
            <person name="Horii T."/>
            <person name="Iida T."/>
            <person name="Fujita J."/>
            <person name="Nakamura S."/>
        </authorList>
    </citation>
    <scope>NUCLEOTIDE SEQUENCE [LARGE SCALE GENOMIC DNA]</scope>
    <source>
        <strain evidence="2 3">JCM 6376</strain>
    </source>
</reference>
<dbReference type="EMBL" id="AP022561">
    <property type="protein sequence ID" value="BBX09631.1"/>
    <property type="molecule type" value="Genomic_DNA"/>
</dbReference>
<protein>
    <submittedName>
        <fullName evidence="2">Uncharacterized protein</fullName>
    </submittedName>
</protein>
<name>A0AAD1ME67_9MYCO</name>
<gene>
    <name evidence="2" type="ORF">MAIC_44340</name>
</gene>
<evidence type="ECO:0000313" key="3">
    <source>
        <dbReference type="Proteomes" id="UP000467327"/>
    </source>
</evidence>
<keyword evidence="1" id="KW-1133">Transmembrane helix</keyword>
<dbReference type="AlphaFoldDB" id="A0AAD1ME67"/>
<keyword evidence="1" id="KW-0812">Transmembrane</keyword>
<accession>A0AAD1ME67</accession>
<evidence type="ECO:0000313" key="2">
    <source>
        <dbReference type="EMBL" id="BBX09631.1"/>
    </source>
</evidence>
<feature type="transmembrane region" description="Helical" evidence="1">
    <location>
        <begin position="31"/>
        <end position="54"/>
    </location>
</feature>
<keyword evidence="3" id="KW-1185">Reference proteome</keyword>
<proteinExistence type="predicted"/>
<sequence length="88" mass="9238">MPDLAVYFFVIDRRKPADEETKKRHIIMTKYAVAGLLGTAMSALVIGLAAPAAAAPSGSGDARDTTIDSLGYTVGGDKLGTIDVIQRD</sequence>
<keyword evidence="1" id="KW-0472">Membrane</keyword>
<dbReference type="Proteomes" id="UP000467327">
    <property type="component" value="Chromosome"/>
</dbReference>
<dbReference type="KEGG" id="maic:MAIC_44340"/>